<organism evidence="1 2">
    <name type="scientific">Haloactinopolyspora alba</name>
    <dbReference type="NCBI Taxonomy" id="648780"/>
    <lineage>
        <taxon>Bacteria</taxon>
        <taxon>Bacillati</taxon>
        <taxon>Actinomycetota</taxon>
        <taxon>Actinomycetes</taxon>
        <taxon>Jiangellales</taxon>
        <taxon>Jiangellaceae</taxon>
        <taxon>Haloactinopolyspora</taxon>
    </lineage>
</organism>
<evidence type="ECO:0000313" key="1">
    <source>
        <dbReference type="EMBL" id="PSK99764.1"/>
    </source>
</evidence>
<proteinExistence type="predicted"/>
<protein>
    <submittedName>
        <fullName evidence="1">Uncharacterized protein</fullName>
    </submittedName>
</protein>
<name>A0A2P8DRF5_9ACTN</name>
<evidence type="ECO:0000313" key="2">
    <source>
        <dbReference type="Proteomes" id="UP000243528"/>
    </source>
</evidence>
<dbReference type="RefSeq" id="WP_106538946.1">
    <property type="nucleotide sequence ID" value="NZ_PYGE01000017.1"/>
</dbReference>
<reference evidence="1 2" key="1">
    <citation type="submission" date="2018-03" db="EMBL/GenBank/DDBJ databases">
        <title>Genomic Encyclopedia of Archaeal and Bacterial Type Strains, Phase II (KMG-II): from individual species to whole genera.</title>
        <authorList>
            <person name="Goeker M."/>
        </authorList>
    </citation>
    <scope>NUCLEOTIDE SEQUENCE [LARGE SCALE GENOMIC DNA]</scope>
    <source>
        <strain evidence="1 2">DSM 45211</strain>
    </source>
</reference>
<sequence length="97" mass="10525">MKRRARPTAADERGVPAVLLDPDAAVWHDRAAHVDFMAARGWSPDVRDRFAGSHAGAPPAARRQVAVAAWAVEHGISDVPGGHPDWHQLREMGLHPS</sequence>
<gene>
    <name evidence="1" type="ORF">CLV30_11767</name>
</gene>
<comment type="caution">
    <text evidence="1">The sequence shown here is derived from an EMBL/GenBank/DDBJ whole genome shotgun (WGS) entry which is preliminary data.</text>
</comment>
<accession>A0A2P8DRF5</accession>
<dbReference type="AlphaFoldDB" id="A0A2P8DRF5"/>
<dbReference type="EMBL" id="PYGE01000017">
    <property type="protein sequence ID" value="PSK99764.1"/>
    <property type="molecule type" value="Genomic_DNA"/>
</dbReference>
<dbReference type="Proteomes" id="UP000243528">
    <property type="component" value="Unassembled WGS sequence"/>
</dbReference>
<keyword evidence="2" id="KW-1185">Reference proteome</keyword>